<dbReference type="Pfam" id="PF17770">
    <property type="entry name" value="RNase_J_C"/>
    <property type="match status" value="1"/>
</dbReference>
<dbReference type="InterPro" id="IPR030854">
    <property type="entry name" value="RNase_J_bac"/>
</dbReference>
<keyword evidence="8" id="KW-0694">RNA-binding</keyword>
<feature type="domain" description="Metallo-beta-lactamase" evidence="9">
    <location>
        <begin position="20"/>
        <end position="216"/>
    </location>
</feature>
<evidence type="ECO:0000256" key="8">
    <source>
        <dbReference type="ARBA" id="ARBA00022884"/>
    </source>
</evidence>
<dbReference type="EMBL" id="CAFBPM010000009">
    <property type="protein sequence ID" value="CAB5023528.1"/>
    <property type="molecule type" value="Genomic_DNA"/>
</dbReference>
<evidence type="ECO:0000256" key="3">
    <source>
        <dbReference type="ARBA" id="ARBA00022723"/>
    </source>
</evidence>
<evidence type="ECO:0000259" key="9">
    <source>
        <dbReference type="SMART" id="SM00849"/>
    </source>
</evidence>
<evidence type="ECO:0000313" key="10">
    <source>
        <dbReference type="EMBL" id="CAB4831225.1"/>
    </source>
</evidence>
<dbReference type="GO" id="GO:0004534">
    <property type="term" value="F:5'-3' RNA exonuclease activity"/>
    <property type="evidence" value="ECO:0007669"/>
    <property type="project" value="InterPro"/>
</dbReference>
<evidence type="ECO:0000256" key="2">
    <source>
        <dbReference type="ARBA" id="ARBA00022722"/>
    </source>
</evidence>
<keyword evidence="5" id="KW-0378">Hydrolase</keyword>
<accession>A0A6J7R095</accession>
<reference evidence="12" key="1">
    <citation type="submission" date="2020-05" db="EMBL/GenBank/DDBJ databases">
        <authorList>
            <person name="Chiriac C."/>
            <person name="Salcher M."/>
            <person name="Ghai R."/>
            <person name="Kavagutti S V."/>
        </authorList>
    </citation>
    <scope>NUCLEOTIDE SEQUENCE</scope>
</reference>
<dbReference type="EMBL" id="CAFABE010000058">
    <property type="protein sequence ID" value="CAB4831225.1"/>
    <property type="molecule type" value="Genomic_DNA"/>
</dbReference>
<dbReference type="PIRSF" id="PIRSF004803">
    <property type="entry name" value="RnjA"/>
    <property type="match status" value="1"/>
</dbReference>
<dbReference type="NCBIfam" id="TIGR00649">
    <property type="entry name" value="MG423"/>
    <property type="match status" value="1"/>
</dbReference>
<dbReference type="Pfam" id="PF00753">
    <property type="entry name" value="Lactamase_B"/>
    <property type="match status" value="1"/>
</dbReference>
<gene>
    <name evidence="10" type="ORF">UFOPK3164_01199</name>
    <name evidence="11" type="ORF">UFOPK3427_00180</name>
    <name evidence="12" type="ORF">UFOPK4112_01061</name>
</gene>
<organism evidence="12">
    <name type="scientific">freshwater metagenome</name>
    <dbReference type="NCBI Taxonomy" id="449393"/>
    <lineage>
        <taxon>unclassified sequences</taxon>
        <taxon>metagenomes</taxon>
        <taxon>ecological metagenomes</taxon>
    </lineage>
</organism>
<evidence type="ECO:0000256" key="4">
    <source>
        <dbReference type="ARBA" id="ARBA00022759"/>
    </source>
</evidence>
<dbReference type="InterPro" id="IPR001587">
    <property type="entry name" value="RNase_J_CS"/>
</dbReference>
<dbReference type="Gene3D" id="3.10.20.580">
    <property type="match status" value="1"/>
</dbReference>
<dbReference type="Gene3D" id="3.40.50.10710">
    <property type="entry name" value="Metallo-hydrolase/oxidoreductase"/>
    <property type="match status" value="1"/>
</dbReference>
<evidence type="ECO:0000256" key="6">
    <source>
        <dbReference type="ARBA" id="ARBA00022833"/>
    </source>
</evidence>
<dbReference type="Pfam" id="PF22505">
    <property type="entry name" value="RNase_J_b_CASP"/>
    <property type="match status" value="1"/>
</dbReference>
<dbReference type="GO" id="GO:0004521">
    <property type="term" value="F:RNA endonuclease activity"/>
    <property type="evidence" value="ECO:0007669"/>
    <property type="project" value="InterPro"/>
</dbReference>
<keyword evidence="3" id="KW-0479">Metal-binding</keyword>
<keyword evidence="7" id="KW-0269">Exonuclease</keyword>
<dbReference type="SMART" id="SM00849">
    <property type="entry name" value="Lactamase_B"/>
    <property type="match status" value="1"/>
</dbReference>
<dbReference type="Pfam" id="PF07521">
    <property type="entry name" value="RMMBL"/>
    <property type="match status" value="1"/>
</dbReference>
<dbReference type="InterPro" id="IPR001279">
    <property type="entry name" value="Metallo-B-lactamas"/>
</dbReference>
<keyword evidence="2" id="KW-0540">Nuclease</keyword>
<keyword evidence="6" id="KW-0862">Zinc</keyword>
<dbReference type="HAMAP" id="MF_01491">
    <property type="entry name" value="RNase_J_bact"/>
    <property type="match status" value="1"/>
</dbReference>
<dbReference type="InterPro" id="IPR042173">
    <property type="entry name" value="RNase_J_2"/>
</dbReference>
<dbReference type="InterPro" id="IPR041636">
    <property type="entry name" value="RNase_J_C"/>
</dbReference>
<name>A0A6J7R095_9ZZZZ</name>
<dbReference type="AlphaFoldDB" id="A0A6J7R095"/>
<dbReference type="SUPFAM" id="SSF56281">
    <property type="entry name" value="Metallo-hydrolase/oxidoreductase"/>
    <property type="match status" value="1"/>
</dbReference>
<dbReference type="PANTHER" id="PTHR43694:SF1">
    <property type="entry name" value="RIBONUCLEASE J"/>
    <property type="match status" value="1"/>
</dbReference>
<protein>
    <submittedName>
        <fullName evidence="12">Unannotated protein</fullName>
    </submittedName>
</protein>
<dbReference type="InterPro" id="IPR004613">
    <property type="entry name" value="RNase_J"/>
</dbReference>
<dbReference type="GO" id="GO:0006396">
    <property type="term" value="P:RNA processing"/>
    <property type="evidence" value="ECO:0007669"/>
    <property type="project" value="InterPro"/>
</dbReference>
<dbReference type="PROSITE" id="PS01292">
    <property type="entry name" value="UPF0036"/>
    <property type="match status" value="1"/>
</dbReference>
<dbReference type="GO" id="GO:0003723">
    <property type="term" value="F:RNA binding"/>
    <property type="evidence" value="ECO:0007669"/>
    <property type="project" value="UniProtKB-KW"/>
</dbReference>
<dbReference type="GO" id="GO:0008270">
    <property type="term" value="F:zinc ion binding"/>
    <property type="evidence" value="ECO:0007669"/>
    <property type="project" value="InterPro"/>
</dbReference>
<evidence type="ECO:0000256" key="5">
    <source>
        <dbReference type="ARBA" id="ARBA00022801"/>
    </source>
</evidence>
<keyword evidence="4" id="KW-0255">Endonuclease</keyword>
<proteinExistence type="inferred from homology"/>
<sequence>MPREISPVRVIFLGGLGEIGRNCACLEVEGRLLVIDVGIMFPEPDMPGVDLVLPDLTFLRENADRVDGIVLTHGHEDHIGGLSYLLRDIEAPIYGAALTVGLAANRIREAGLLDRTQFIEVADGERIRIGPCDVEFIPVTHSVPSAFAIAFHTPQGVVMHSGDFKIDLAPVDGRRTDLARIGEIAQTDGIRLLLADSTNAEEAGFTDSESTVGVTLRRVFAMRPGRRIIVACFASHLHRIQQIIDAAHESGRKVATLGRSMKNNVELARKLGIITVPDGVLVDITKIDDFDPGEICVLSTGSQGEPMAAMSLMAAGQSKWLDLTSDDVVVLSAHPIPGNEWSVGRIIDELHRRGAEVIHSAHEPVHVSGHARRGELAMLLSVAQPDCFIPVHGEYRHLLHHAQLAESMGISSEKIVLSEDGDVIRLDEGGIEKESTVPAGYLYVDGAASDIDHGILRDRQVLASEGMVMVVASVDLHAREVSAGPVVLTRGWVGPDDETLLSVEAANAVGSALKSALSEGTHDVEGLNRVARKALGRFVGTRIRQKPMIVPVIVAT</sequence>
<dbReference type="InterPro" id="IPR011108">
    <property type="entry name" value="RMMBL"/>
</dbReference>
<evidence type="ECO:0000313" key="11">
    <source>
        <dbReference type="EMBL" id="CAB4860889.1"/>
    </source>
</evidence>
<evidence type="ECO:0000256" key="7">
    <source>
        <dbReference type="ARBA" id="ARBA00022839"/>
    </source>
</evidence>
<dbReference type="CDD" id="cd07714">
    <property type="entry name" value="RNaseJ_MBL-fold"/>
    <property type="match status" value="1"/>
</dbReference>
<keyword evidence="1" id="KW-0963">Cytoplasm</keyword>
<dbReference type="Gene3D" id="3.60.15.10">
    <property type="entry name" value="Ribonuclease Z/Hydroxyacylglutathione hydrolase-like"/>
    <property type="match status" value="1"/>
</dbReference>
<dbReference type="EMBL" id="CAFBLT010000001">
    <property type="protein sequence ID" value="CAB4860889.1"/>
    <property type="molecule type" value="Genomic_DNA"/>
</dbReference>
<dbReference type="InterPro" id="IPR055132">
    <property type="entry name" value="RNase_J_b_CASP"/>
</dbReference>
<dbReference type="InterPro" id="IPR036866">
    <property type="entry name" value="RibonucZ/Hydroxyglut_hydro"/>
</dbReference>
<evidence type="ECO:0000256" key="1">
    <source>
        <dbReference type="ARBA" id="ARBA00022490"/>
    </source>
</evidence>
<evidence type="ECO:0000313" key="12">
    <source>
        <dbReference type="EMBL" id="CAB5023528.1"/>
    </source>
</evidence>
<dbReference type="PANTHER" id="PTHR43694">
    <property type="entry name" value="RIBONUCLEASE J"/>
    <property type="match status" value="1"/>
</dbReference>